<dbReference type="Proteomes" id="UP001165120">
    <property type="component" value="Unassembled WGS sequence"/>
</dbReference>
<dbReference type="AlphaFoldDB" id="A0A9W6T8R3"/>
<name>A0A9W6T8R3_CANBO</name>
<sequence length="297" mass="34382">MVFQWEMVTVIEISYLLLELGLNNYEVISEDNKNNYNDKRIFTRIDKLGKFYHNLNSGSMCQEFEINENEESLQSKDSNDNNNNNDNNNESTTENPSSERTIKINALIGSKFIKLHKVVLNNISILETFFNSLRSWSFLNSLLSNLFENTITYEERDSNITNANLTDITAVANASSSNSNNNDNYNYEDITINELIKRHLPELKNRENSRNAEVYKSENKLVINIESLYDYNNIITLKVSNTEFIIKNGEVLVTHETFENSETNNNNNDNIINNKKLGEILNKTEEIFEVFKAQNLI</sequence>
<dbReference type="EMBL" id="BSXN01003789">
    <property type="protein sequence ID" value="GME79960.1"/>
    <property type="molecule type" value="Genomic_DNA"/>
</dbReference>
<proteinExistence type="predicted"/>
<accession>A0A9W6T8R3</accession>
<evidence type="ECO:0000313" key="2">
    <source>
        <dbReference type="EMBL" id="GME79960.1"/>
    </source>
</evidence>
<keyword evidence="3" id="KW-1185">Reference proteome</keyword>
<gene>
    <name evidence="2" type="ORF">Cboi02_000627000</name>
</gene>
<organism evidence="2 3">
    <name type="scientific">Candida boidinii</name>
    <name type="common">Yeast</name>
    <dbReference type="NCBI Taxonomy" id="5477"/>
    <lineage>
        <taxon>Eukaryota</taxon>
        <taxon>Fungi</taxon>
        <taxon>Dikarya</taxon>
        <taxon>Ascomycota</taxon>
        <taxon>Saccharomycotina</taxon>
        <taxon>Pichiomycetes</taxon>
        <taxon>Pichiales</taxon>
        <taxon>Pichiaceae</taxon>
        <taxon>Ogataea</taxon>
        <taxon>Ogataea/Candida clade</taxon>
    </lineage>
</organism>
<evidence type="ECO:0000313" key="3">
    <source>
        <dbReference type="Proteomes" id="UP001165120"/>
    </source>
</evidence>
<evidence type="ECO:0000256" key="1">
    <source>
        <dbReference type="SAM" id="MobiDB-lite"/>
    </source>
</evidence>
<feature type="region of interest" description="Disordered" evidence="1">
    <location>
        <begin position="68"/>
        <end position="99"/>
    </location>
</feature>
<feature type="compositionally biased region" description="Low complexity" evidence="1">
    <location>
        <begin position="80"/>
        <end position="95"/>
    </location>
</feature>
<protein>
    <submittedName>
        <fullName evidence="2">Unnamed protein product</fullName>
    </submittedName>
</protein>
<comment type="caution">
    <text evidence="2">The sequence shown here is derived from an EMBL/GenBank/DDBJ whole genome shotgun (WGS) entry which is preliminary data.</text>
</comment>
<reference evidence="2" key="1">
    <citation type="submission" date="2023-04" db="EMBL/GenBank/DDBJ databases">
        <title>Candida boidinii NBRC 10035.</title>
        <authorList>
            <person name="Ichikawa N."/>
            <person name="Sato H."/>
            <person name="Tonouchi N."/>
        </authorList>
    </citation>
    <scope>NUCLEOTIDE SEQUENCE</scope>
    <source>
        <strain evidence="2">NBRC 10035</strain>
    </source>
</reference>